<evidence type="ECO:0000256" key="2">
    <source>
        <dbReference type="HAMAP-Rule" id="MF_00048"/>
    </source>
</evidence>
<name>A0AAP2CF49_9BACT</name>
<evidence type="ECO:0000313" key="3">
    <source>
        <dbReference type="EMBL" id="MBS9522520.1"/>
    </source>
</evidence>
<dbReference type="NCBIfam" id="NF009150">
    <property type="entry name" value="PRK12497.1-3"/>
    <property type="match status" value="1"/>
</dbReference>
<accession>A0AAP2CF49</accession>
<dbReference type="Gene3D" id="3.40.1350.10">
    <property type="match status" value="1"/>
</dbReference>
<dbReference type="RefSeq" id="WP_213943420.1">
    <property type="nucleotide sequence ID" value="NZ_JAHCMY010000001.1"/>
</dbReference>
<dbReference type="InterPro" id="IPR003509">
    <property type="entry name" value="UPF0102_YraN-like"/>
</dbReference>
<reference evidence="3 4" key="1">
    <citation type="submission" date="2021-05" db="EMBL/GenBank/DDBJ databases">
        <authorList>
            <person name="Zhang Z.D."/>
            <person name="Osman G."/>
        </authorList>
    </citation>
    <scope>NUCLEOTIDE SEQUENCE [LARGE SCALE GENOMIC DNA]</scope>
    <source>
        <strain evidence="3 4">KCTC 32217</strain>
    </source>
</reference>
<dbReference type="PANTHER" id="PTHR34039">
    <property type="entry name" value="UPF0102 PROTEIN YRAN"/>
    <property type="match status" value="1"/>
</dbReference>
<dbReference type="InterPro" id="IPR011856">
    <property type="entry name" value="tRNA_endonuc-like_dom_sf"/>
</dbReference>
<dbReference type="HAMAP" id="MF_00048">
    <property type="entry name" value="UPF0102"/>
    <property type="match status" value="1"/>
</dbReference>
<dbReference type="InterPro" id="IPR011335">
    <property type="entry name" value="Restrct_endonuc-II-like"/>
</dbReference>
<dbReference type="PANTHER" id="PTHR34039:SF1">
    <property type="entry name" value="UPF0102 PROTEIN YRAN"/>
    <property type="match status" value="1"/>
</dbReference>
<sequence>MAQHLQKGFEAERLAGDWLISKGYCLIASNFRYRHAEIDLILTHNGILVFVEVKFRSGLNFGHPEEFVDYRKKQLIIRGADHFIHLKDWHRDIRFDIVSVSKDPDGNFTYYHFEDAFY</sequence>
<keyword evidence="4" id="KW-1185">Reference proteome</keyword>
<organism evidence="3 4">
    <name type="scientific">Litoribacter ruber</name>
    <dbReference type="NCBI Taxonomy" id="702568"/>
    <lineage>
        <taxon>Bacteria</taxon>
        <taxon>Pseudomonadati</taxon>
        <taxon>Bacteroidota</taxon>
        <taxon>Cytophagia</taxon>
        <taxon>Cytophagales</taxon>
        <taxon>Cyclobacteriaceae</taxon>
        <taxon>Litoribacter</taxon>
    </lineage>
</organism>
<comment type="caution">
    <text evidence="3">The sequence shown here is derived from an EMBL/GenBank/DDBJ whole genome shotgun (WGS) entry which is preliminary data.</text>
</comment>
<proteinExistence type="inferred from homology"/>
<dbReference type="Pfam" id="PF02021">
    <property type="entry name" value="UPF0102"/>
    <property type="match status" value="1"/>
</dbReference>
<comment type="similarity">
    <text evidence="1 2">Belongs to the UPF0102 family.</text>
</comment>
<dbReference type="CDD" id="cd20736">
    <property type="entry name" value="PoNe_Nuclease"/>
    <property type="match status" value="1"/>
</dbReference>
<evidence type="ECO:0000256" key="1">
    <source>
        <dbReference type="ARBA" id="ARBA00006738"/>
    </source>
</evidence>
<dbReference type="EMBL" id="JAHCMY010000001">
    <property type="protein sequence ID" value="MBS9522520.1"/>
    <property type="molecule type" value="Genomic_DNA"/>
</dbReference>
<dbReference type="Proteomes" id="UP001319104">
    <property type="component" value="Unassembled WGS sequence"/>
</dbReference>
<dbReference type="SUPFAM" id="SSF52980">
    <property type="entry name" value="Restriction endonuclease-like"/>
    <property type="match status" value="1"/>
</dbReference>
<gene>
    <name evidence="3" type="ORF">KI659_00685</name>
</gene>
<evidence type="ECO:0000313" key="4">
    <source>
        <dbReference type="Proteomes" id="UP001319104"/>
    </source>
</evidence>
<dbReference type="AlphaFoldDB" id="A0AAP2CF49"/>
<protein>
    <recommendedName>
        <fullName evidence="2">UPF0102 protein KI659_00685</fullName>
    </recommendedName>
</protein>
<dbReference type="GO" id="GO:0003676">
    <property type="term" value="F:nucleic acid binding"/>
    <property type="evidence" value="ECO:0007669"/>
    <property type="project" value="InterPro"/>
</dbReference>